<keyword evidence="1" id="KW-1133">Transmembrane helix</keyword>
<accession>A0A6J6MTZ4</accession>
<evidence type="ECO:0000313" key="2">
    <source>
        <dbReference type="EMBL" id="CAB4677447.1"/>
    </source>
</evidence>
<keyword evidence="1" id="KW-0472">Membrane</keyword>
<feature type="transmembrane region" description="Helical" evidence="1">
    <location>
        <begin position="92"/>
        <end position="114"/>
    </location>
</feature>
<dbReference type="AlphaFoldDB" id="A0A6J6MTZ4"/>
<dbReference type="GO" id="GO:0016020">
    <property type="term" value="C:membrane"/>
    <property type="evidence" value="ECO:0007669"/>
    <property type="project" value="TreeGrafter"/>
</dbReference>
<dbReference type="Pfam" id="PF06966">
    <property type="entry name" value="DUF1295"/>
    <property type="match status" value="1"/>
</dbReference>
<proteinExistence type="predicted"/>
<dbReference type="EMBL" id="CAEZWU010000202">
    <property type="protein sequence ID" value="CAB4677447.1"/>
    <property type="molecule type" value="Genomic_DNA"/>
</dbReference>
<dbReference type="PANTHER" id="PTHR32251">
    <property type="entry name" value="3-OXO-5-ALPHA-STEROID 4-DEHYDROGENASE"/>
    <property type="match status" value="1"/>
</dbReference>
<dbReference type="PANTHER" id="PTHR32251:SF17">
    <property type="entry name" value="STEROID 5-ALPHA REDUCTASE C-TERMINAL DOMAIN-CONTAINING PROTEIN"/>
    <property type="match status" value="1"/>
</dbReference>
<reference evidence="2" key="1">
    <citation type="submission" date="2020-05" db="EMBL/GenBank/DDBJ databases">
        <authorList>
            <person name="Chiriac C."/>
            <person name="Salcher M."/>
            <person name="Ghai R."/>
            <person name="Kavagutti S V."/>
        </authorList>
    </citation>
    <scope>NUCLEOTIDE SEQUENCE</scope>
</reference>
<dbReference type="PROSITE" id="PS50244">
    <property type="entry name" value="S5A_REDUCTASE"/>
    <property type="match status" value="1"/>
</dbReference>
<dbReference type="InterPro" id="IPR010721">
    <property type="entry name" value="UstE-like"/>
</dbReference>
<feature type="transmembrane region" description="Helical" evidence="1">
    <location>
        <begin position="20"/>
        <end position="39"/>
    </location>
</feature>
<keyword evidence="1" id="KW-0812">Transmembrane</keyword>
<organism evidence="2">
    <name type="scientific">freshwater metagenome</name>
    <dbReference type="NCBI Taxonomy" id="449393"/>
    <lineage>
        <taxon>unclassified sequences</taxon>
        <taxon>metagenomes</taxon>
        <taxon>ecological metagenomes</taxon>
    </lineage>
</organism>
<dbReference type="Gene3D" id="1.20.120.1630">
    <property type="match status" value="1"/>
</dbReference>
<name>A0A6J6MTZ4_9ZZZZ</name>
<protein>
    <submittedName>
        <fullName evidence="2">Unannotated protein</fullName>
    </submittedName>
</protein>
<gene>
    <name evidence="2" type="ORF">UFOPK2292_01190</name>
</gene>
<sequence>MWIVSLPVQLGQVRETPSFDVIGVVGFLAWCIGMFFEAVGDAQLAKFKRDPANKGLVMNRGLWRYTRHPNYFGDSCVWAGLGLIAAESRLGVFGLVGPVVMTILLVKVSGAALLDRAMLKRKPGYETYVASTSGFIPRPPRNAK</sequence>
<evidence type="ECO:0000256" key="1">
    <source>
        <dbReference type="SAM" id="Phobius"/>
    </source>
</evidence>